<keyword evidence="4" id="KW-0378">Hydrolase</keyword>
<protein>
    <recommendedName>
        <fullName evidence="8">Nudix hydrolase domain-containing protein</fullName>
    </recommendedName>
</protein>
<comment type="cofactor">
    <cofactor evidence="1">
        <name>Mn(2+)</name>
        <dbReference type="ChEBI" id="CHEBI:29035"/>
    </cofactor>
</comment>
<evidence type="ECO:0000256" key="4">
    <source>
        <dbReference type="ARBA" id="ARBA00022801"/>
    </source>
</evidence>
<feature type="compositionally biased region" description="Polar residues" evidence="7">
    <location>
        <begin position="75"/>
        <end position="93"/>
    </location>
</feature>
<evidence type="ECO:0000256" key="7">
    <source>
        <dbReference type="SAM" id="MobiDB-lite"/>
    </source>
</evidence>
<dbReference type="Gene3D" id="3.90.79.10">
    <property type="entry name" value="Nucleoside Triphosphate Pyrophosphohydrolase"/>
    <property type="match status" value="1"/>
</dbReference>
<keyword evidence="6" id="KW-0464">Manganese</keyword>
<dbReference type="PANTHER" id="PTHR12318">
    <property type="entry name" value="TESTOSTERONE-REGULATED PROTEIN RP2"/>
    <property type="match status" value="1"/>
</dbReference>
<evidence type="ECO:0000256" key="5">
    <source>
        <dbReference type="ARBA" id="ARBA00022842"/>
    </source>
</evidence>
<evidence type="ECO:0000256" key="2">
    <source>
        <dbReference type="ARBA" id="ARBA00001946"/>
    </source>
</evidence>
<keyword evidence="10" id="KW-1185">Reference proteome</keyword>
<comment type="cofactor">
    <cofactor evidence="2">
        <name>Mg(2+)</name>
        <dbReference type="ChEBI" id="CHEBI:18420"/>
    </cofactor>
</comment>
<dbReference type="CDD" id="cd18870">
    <property type="entry name" value="NUDIX_AcylCoAdiphos_Nudt19"/>
    <property type="match status" value="1"/>
</dbReference>
<evidence type="ECO:0000259" key="8">
    <source>
        <dbReference type="PROSITE" id="PS51462"/>
    </source>
</evidence>
<reference evidence="9 10" key="1">
    <citation type="submission" date="2024-09" db="EMBL/GenBank/DDBJ databases">
        <title>Rethinking Asexuality: The Enigmatic Case of Functional Sexual Genes in Lepraria (Stereocaulaceae).</title>
        <authorList>
            <person name="Doellman M."/>
            <person name="Sun Y."/>
            <person name="Barcenas-Pena A."/>
            <person name="Lumbsch H.T."/>
            <person name="Grewe F."/>
        </authorList>
    </citation>
    <scope>NUCLEOTIDE SEQUENCE [LARGE SCALE GENOMIC DNA]</scope>
    <source>
        <strain evidence="9 10">Mercado 3170</strain>
    </source>
</reference>
<proteinExistence type="predicted"/>
<organism evidence="9 10">
    <name type="scientific">Stereocaulon virgatum</name>
    <dbReference type="NCBI Taxonomy" id="373712"/>
    <lineage>
        <taxon>Eukaryota</taxon>
        <taxon>Fungi</taxon>
        <taxon>Dikarya</taxon>
        <taxon>Ascomycota</taxon>
        <taxon>Pezizomycotina</taxon>
        <taxon>Lecanoromycetes</taxon>
        <taxon>OSLEUM clade</taxon>
        <taxon>Lecanoromycetidae</taxon>
        <taxon>Lecanorales</taxon>
        <taxon>Lecanorineae</taxon>
        <taxon>Stereocaulaceae</taxon>
        <taxon>Stereocaulon</taxon>
    </lineage>
</organism>
<feature type="region of interest" description="Disordered" evidence="7">
    <location>
        <begin position="75"/>
        <end position="96"/>
    </location>
</feature>
<evidence type="ECO:0000256" key="3">
    <source>
        <dbReference type="ARBA" id="ARBA00022723"/>
    </source>
</evidence>
<dbReference type="Proteomes" id="UP001590950">
    <property type="component" value="Unassembled WGS sequence"/>
</dbReference>
<dbReference type="InterPro" id="IPR015797">
    <property type="entry name" value="NUDIX_hydrolase-like_dom_sf"/>
</dbReference>
<keyword evidence="5" id="KW-0460">Magnesium</keyword>
<name>A0ABR4A9K0_9LECA</name>
<dbReference type="PROSITE" id="PS51462">
    <property type="entry name" value="NUDIX"/>
    <property type="match status" value="1"/>
</dbReference>
<dbReference type="InterPro" id="IPR000086">
    <property type="entry name" value="NUDIX_hydrolase_dom"/>
</dbReference>
<dbReference type="EMBL" id="JBEFKJ010000015">
    <property type="protein sequence ID" value="KAL2042101.1"/>
    <property type="molecule type" value="Genomic_DNA"/>
</dbReference>
<sequence>MTISQLHEHFMLCRAPSSGARTYAKPPQPARKSYKLFSVQGHASLKPALTLTISSRPLPPMSRTDNDEEAFRNTMTGLPHRSSSTQAHASSQRIPPANPSASILLISPTNRILLLHRVRTSTSFASAHVFPGGHLAIQDGYLPPRSDIRRHEDSEAYRRAAIRECFEESGLLLARRQDKPSELVELSMQEREGGRIAVHSESILFADWVQTKRGTIDVDGLVPFTRWLTPANIPKRFSTQMYLYFLPIDSELSSQTDKTQMHIPTPDGGVEHTAAQFLYPQEWLDLSLSGDIVLYPPQFFLLHLIAAYLKPSPSSKDDVPTSELQSQREKLLHFVRTDGDPPWGEKCISPNPIKKIENGKYLIMGMADVGPELEGTHRRGDAERVLKVALTDDIERGRKRPSPQEVLWRKDMLHEEDGSKL</sequence>
<evidence type="ECO:0000256" key="1">
    <source>
        <dbReference type="ARBA" id="ARBA00001936"/>
    </source>
</evidence>
<dbReference type="SUPFAM" id="SSF55811">
    <property type="entry name" value="Nudix"/>
    <property type="match status" value="1"/>
</dbReference>
<dbReference type="PANTHER" id="PTHR12318:SF0">
    <property type="entry name" value="ACYL-COENZYME A DIPHOSPHATASE NUDT19"/>
    <property type="match status" value="1"/>
</dbReference>
<evidence type="ECO:0000313" key="9">
    <source>
        <dbReference type="EMBL" id="KAL2042101.1"/>
    </source>
</evidence>
<gene>
    <name evidence="9" type="ORF">N7G274_005289</name>
</gene>
<dbReference type="InterPro" id="IPR039121">
    <property type="entry name" value="NUDT19"/>
</dbReference>
<comment type="caution">
    <text evidence="9">The sequence shown here is derived from an EMBL/GenBank/DDBJ whole genome shotgun (WGS) entry which is preliminary data.</text>
</comment>
<evidence type="ECO:0000256" key="6">
    <source>
        <dbReference type="ARBA" id="ARBA00023211"/>
    </source>
</evidence>
<keyword evidence="3" id="KW-0479">Metal-binding</keyword>
<accession>A0ABR4A9K0</accession>
<evidence type="ECO:0000313" key="10">
    <source>
        <dbReference type="Proteomes" id="UP001590950"/>
    </source>
</evidence>
<feature type="domain" description="Nudix hydrolase" evidence="8">
    <location>
        <begin position="96"/>
        <end position="300"/>
    </location>
</feature>